<dbReference type="InterPro" id="IPR027385">
    <property type="entry name" value="Beta-barrel_OMP"/>
</dbReference>
<keyword evidence="5" id="KW-1185">Reference proteome</keyword>
<gene>
    <name evidence="4" type="ORF">JFN93_12365</name>
</gene>
<dbReference type="Proteomes" id="UP000636888">
    <property type="component" value="Unassembled WGS sequence"/>
</dbReference>
<dbReference type="AlphaFoldDB" id="A0A8J7JLZ3"/>
<name>A0A8J7JLZ3_9BACT</name>
<organism evidence="4 5">
    <name type="scientific">Geomesophilobacter sediminis</name>
    <dbReference type="NCBI Taxonomy" id="2798584"/>
    <lineage>
        <taxon>Bacteria</taxon>
        <taxon>Pseudomonadati</taxon>
        <taxon>Thermodesulfobacteriota</taxon>
        <taxon>Desulfuromonadia</taxon>
        <taxon>Geobacterales</taxon>
        <taxon>Geobacteraceae</taxon>
        <taxon>Geomesophilobacter</taxon>
    </lineage>
</organism>
<dbReference type="SUPFAM" id="SSF56925">
    <property type="entry name" value="OMPA-like"/>
    <property type="match status" value="1"/>
</dbReference>
<dbReference type="Gene3D" id="2.40.160.20">
    <property type="match status" value="1"/>
</dbReference>
<evidence type="ECO:0000313" key="5">
    <source>
        <dbReference type="Proteomes" id="UP000636888"/>
    </source>
</evidence>
<proteinExistence type="predicted"/>
<comment type="caution">
    <text evidence="4">The sequence shown here is derived from an EMBL/GenBank/DDBJ whole genome shotgun (WGS) entry which is preliminary data.</text>
</comment>
<feature type="chain" id="PRO_5035183626" evidence="2">
    <location>
        <begin position="24"/>
        <end position="229"/>
    </location>
</feature>
<evidence type="ECO:0000259" key="3">
    <source>
        <dbReference type="Pfam" id="PF13505"/>
    </source>
</evidence>
<evidence type="ECO:0000313" key="4">
    <source>
        <dbReference type="EMBL" id="MBJ6725505.1"/>
    </source>
</evidence>
<keyword evidence="1 2" id="KW-0732">Signal</keyword>
<evidence type="ECO:0000256" key="2">
    <source>
        <dbReference type="SAM" id="SignalP"/>
    </source>
</evidence>
<dbReference type="EMBL" id="JAEMHM010000009">
    <property type="protein sequence ID" value="MBJ6725505.1"/>
    <property type="molecule type" value="Genomic_DNA"/>
</dbReference>
<dbReference type="RefSeq" id="WP_199384396.1">
    <property type="nucleotide sequence ID" value="NZ_JAEMHM010000009.1"/>
</dbReference>
<dbReference type="InterPro" id="IPR011250">
    <property type="entry name" value="OMP/PagP_B-barrel"/>
</dbReference>
<accession>A0A8J7JLZ3</accession>
<sequence length="229" mass="24547">MKLKYLLALATPFSLVLPTAAFAFPPAGGAYVSFFAGTSAPNDATVSITEFNPVAAKSAQVQFDPGENIGGTLGYDFGTFRLEGEMSYKEGGITSVTDSSYGTRYVNTDGRVGAFAMLINGFYDLHTNSPITPYLGGGLGFANVSLGTTRGVDATQGVINNHIFSEDDDNVIAYQLGTGIEVALNRLLSVDLGYRYFATTRASMRKDWPNSTEFRLASHNATVGLRLRF</sequence>
<feature type="signal peptide" evidence="2">
    <location>
        <begin position="1"/>
        <end position="23"/>
    </location>
</feature>
<reference evidence="4" key="1">
    <citation type="submission" date="2020-12" db="EMBL/GenBank/DDBJ databases">
        <title>Geomonas sp. Red875, isolated from river sediment.</title>
        <authorList>
            <person name="Xu Z."/>
            <person name="Zhang Z."/>
            <person name="Masuda Y."/>
            <person name="Itoh H."/>
            <person name="Senoo K."/>
        </authorList>
    </citation>
    <scope>NUCLEOTIDE SEQUENCE</scope>
    <source>
        <strain evidence="4">Red875</strain>
    </source>
</reference>
<evidence type="ECO:0000256" key="1">
    <source>
        <dbReference type="ARBA" id="ARBA00022729"/>
    </source>
</evidence>
<feature type="domain" description="Outer membrane protein beta-barrel" evidence="3">
    <location>
        <begin position="16"/>
        <end position="229"/>
    </location>
</feature>
<dbReference type="Pfam" id="PF13505">
    <property type="entry name" value="OMP_b-brl"/>
    <property type="match status" value="1"/>
</dbReference>
<protein>
    <submittedName>
        <fullName evidence="4">Porin family protein</fullName>
    </submittedName>
</protein>